<evidence type="ECO:0000313" key="1">
    <source>
        <dbReference type="EMBL" id="RHK16449.1"/>
    </source>
</evidence>
<comment type="caution">
    <text evidence="1">The sequence shown here is derived from an EMBL/GenBank/DDBJ whole genome shotgun (WGS) entry which is preliminary data.</text>
</comment>
<evidence type="ECO:0000313" key="2">
    <source>
        <dbReference type="Proteomes" id="UP000285503"/>
    </source>
</evidence>
<organism evidence="1 2">
    <name type="scientific">Bacteroides xylanisolvens</name>
    <dbReference type="NCBI Taxonomy" id="371601"/>
    <lineage>
        <taxon>Bacteria</taxon>
        <taxon>Pseudomonadati</taxon>
        <taxon>Bacteroidota</taxon>
        <taxon>Bacteroidia</taxon>
        <taxon>Bacteroidales</taxon>
        <taxon>Bacteroidaceae</taxon>
        <taxon>Bacteroides</taxon>
    </lineage>
</organism>
<proteinExistence type="predicted"/>
<sequence length="67" mass="7530">MFIAAGKTCLTAIRDARHSNPLFQRETDRREGCRHGRPRVEVQGQHDTCGGDCRMSTTTSTIPTKRI</sequence>
<gene>
    <name evidence="1" type="ORF">DW075_24685</name>
</gene>
<name>A0A415FCY8_9BACE</name>
<reference evidence="1 2" key="1">
    <citation type="submission" date="2018-08" db="EMBL/GenBank/DDBJ databases">
        <title>A genome reference for cultivated species of the human gut microbiota.</title>
        <authorList>
            <person name="Zou Y."/>
            <person name="Xue W."/>
            <person name="Luo G."/>
        </authorList>
    </citation>
    <scope>NUCLEOTIDE SEQUENCE [LARGE SCALE GENOMIC DNA]</scope>
    <source>
        <strain evidence="1 2">AF46-11NS</strain>
    </source>
</reference>
<protein>
    <submittedName>
        <fullName evidence="1">Uncharacterized protein</fullName>
    </submittedName>
</protein>
<dbReference type="EMBL" id="QRNE01000293">
    <property type="protein sequence ID" value="RHK16449.1"/>
    <property type="molecule type" value="Genomic_DNA"/>
</dbReference>
<accession>A0A415FCY8</accession>
<dbReference type="AlphaFoldDB" id="A0A415FCY8"/>
<dbReference type="Proteomes" id="UP000285503">
    <property type="component" value="Unassembled WGS sequence"/>
</dbReference>